<feature type="domain" description="Bromo" evidence="4">
    <location>
        <begin position="170"/>
        <end position="240"/>
    </location>
</feature>
<dbReference type="InterPro" id="IPR001487">
    <property type="entry name" value="Bromodomain"/>
</dbReference>
<evidence type="ECO:0000313" key="6">
    <source>
        <dbReference type="Proteomes" id="UP001370490"/>
    </source>
</evidence>
<feature type="compositionally biased region" description="Polar residues" evidence="3">
    <location>
        <begin position="296"/>
        <end position="305"/>
    </location>
</feature>
<evidence type="ECO:0000256" key="2">
    <source>
        <dbReference type="PROSITE-ProRule" id="PRU00035"/>
    </source>
</evidence>
<comment type="caution">
    <text evidence="5">The sequence shown here is derived from an EMBL/GenBank/DDBJ whole genome shotgun (WGS) entry which is preliminary data.</text>
</comment>
<sequence>MGEVAEVKKRKKKGRPSLLDLQKRSLKQQKQQELQLQQQQLLLQNNNRDSNPNSKTPIRRSSRRNPNSTGISPSSDFVYGDDAFDDDDANDDDVDERTERKVKLVVKLPSDHQIHRASSPKIDGFNVGSVQLDEKAAKATDTEHETQLESGPTTPLPDKKLLVFILDRLQKKDTYGVFSEPVDPEELPDYHDIIENPMDFGTVRKKLDSGAYSSLEQFEEDVFLICSNAMQYNSPDTIYFRQAKSMQELAKKDFDNLRQDSDDSEPQTQTKVVRRGRPPGKGPKKSIGRSPVERVQISSGATLANSGAGDNGNGTSSNSYNLRRMATPNKFQPADVVKAPHGSRNGETHVGWLSDRNIEFSATTLKGLATKYGKRQFSIDDNRRDTYFQSQAAPGPEASVLMTLGDLKHLIPVGLNAEYGYARSLARFAANLGPAVWEIASRKIESALPRGVVFGPGWVGEKEAQPNQLSPLSDHQKPLQRLASDHHVSRPQLPYPGSNSQVANQASLHHPDDNIESTRQPNSQYELNLLNHSGVERKAGPQIQNKAVIHSGMNGFSVGFGFNPSAQMGVGGFQTSANCRGALESSRMLGTSSHVSGDGKYPWGATRLQHSGNQLTADCGPEPFGVLPSVRIGGSPLGQGFSSYQIQGTVPPDLNVTGLPIGSPQQPDLALQL</sequence>
<dbReference type="Pfam" id="PF00439">
    <property type="entry name" value="Bromodomain"/>
    <property type="match status" value="1"/>
</dbReference>
<protein>
    <submittedName>
        <fullName evidence="5">Bromodomain</fullName>
    </submittedName>
</protein>
<proteinExistence type="predicted"/>
<dbReference type="Gene3D" id="1.20.920.10">
    <property type="entry name" value="Bromodomain-like"/>
    <property type="match status" value="1"/>
</dbReference>
<feature type="compositionally biased region" description="Acidic residues" evidence="3">
    <location>
        <begin position="82"/>
        <end position="96"/>
    </location>
</feature>
<keyword evidence="6" id="KW-1185">Reference proteome</keyword>
<evidence type="ECO:0000256" key="3">
    <source>
        <dbReference type="SAM" id="MobiDB-lite"/>
    </source>
</evidence>
<accession>A0AAN8ZMA0</accession>
<feature type="compositionally biased region" description="Polar residues" evidence="3">
    <location>
        <begin position="45"/>
        <end position="56"/>
    </location>
</feature>
<dbReference type="PANTHER" id="PTHR22881:SF11">
    <property type="entry name" value="BROMODOMAIN-CONTAINING PROTEIN DDB_G0270170-LIKE ISOFORM X1"/>
    <property type="match status" value="1"/>
</dbReference>
<dbReference type="InterPro" id="IPR018359">
    <property type="entry name" value="Bromodomain_CS"/>
</dbReference>
<organism evidence="5 6">
    <name type="scientific">Dillenia turbinata</name>
    <dbReference type="NCBI Taxonomy" id="194707"/>
    <lineage>
        <taxon>Eukaryota</taxon>
        <taxon>Viridiplantae</taxon>
        <taxon>Streptophyta</taxon>
        <taxon>Embryophyta</taxon>
        <taxon>Tracheophyta</taxon>
        <taxon>Spermatophyta</taxon>
        <taxon>Magnoliopsida</taxon>
        <taxon>eudicotyledons</taxon>
        <taxon>Gunneridae</taxon>
        <taxon>Pentapetalae</taxon>
        <taxon>Dilleniales</taxon>
        <taxon>Dilleniaceae</taxon>
        <taxon>Dillenia</taxon>
    </lineage>
</organism>
<feature type="region of interest" description="Disordered" evidence="3">
    <location>
        <begin position="255"/>
        <end position="321"/>
    </location>
</feature>
<dbReference type="PROSITE" id="PS00633">
    <property type="entry name" value="BROMODOMAIN_1"/>
    <property type="match status" value="1"/>
</dbReference>
<evidence type="ECO:0000313" key="5">
    <source>
        <dbReference type="EMBL" id="KAK6939210.1"/>
    </source>
</evidence>
<feature type="compositionally biased region" description="Low complexity" evidence="3">
    <location>
        <begin position="28"/>
        <end position="44"/>
    </location>
</feature>
<keyword evidence="1 2" id="KW-0103">Bromodomain</keyword>
<feature type="region of interest" description="Disordered" evidence="3">
    <location>
        <begin position="463"/>
        <end position="505"/>
    </location>
</feature>
<dbReference type="Proteomes" id="UP001370490">
    <property type="component" value="Unassembled WGS sequence"/>
</dbReference>
<dbReference type="InterPro" id="IPR051831">
    <property type="entry name" value="Bromodomain_contain_prot"/>
</dbReference>
<evidence type="ECO:0000256" key="1">
    <source>
        <dbReference type="ARBA" id="ARBA00023117"/>
    </source>
</evidence>
<dbReference type="AlphaFoldDB" id="A0AAN8ZMA0"/>
<dbReference type="SMART" id="SM00297">
    <property type="entry name" value="BROMO"/>
    <property type="match status" value="1"/>
</dbReference>
<dbReference type="PRINTS" id="PR00503">
    <property type="entry name" value="BROMODOMAIN"/>
</dbReference>
<name>A0AAN8ZMA0_9MAGN</name>
<dbReference type="SUPFAM" id="SSF47370">
    <property type="entry name" value="Bromodomain"/>
    <property type="match status" value="1"/>
</dbReference>
<dbReference type="PANTHER" id="PTHR22881">
    <property type="entry name" value="BROMODOMAIN CONTAINING PROTEIN"/>
    <property type="match status" value="1"/>
</dbReference>
<feature type="region of interest" description="Disordered" evidence="3">
    <location>
        <begin position="1"/>
        <end position="96"/>
    </location>
</feature>
<dbReference type="InterPro" id="IPR036427">
    <property type="entry name" value="Bromodomain-like_sf"/>
</dbReference>
<feature type="compositionally biased region" description="Basic residues" evidence="3">
    <location>
        <begin position="272"/>
        <end position="287"/>
    </location>
</feature>
<dbReference type="PROSITE" id="PS50014">
    <property type="entry name" value="BROMODOMAIN_2"/>
    <property type="match status" value="1"/>
</dbReference>
<dbReference type="EMBL" id="JBAMMX010000005">
    <property type="protein sequence ID" value="KAK6939210.1"/>
    <property type="molecule type" value="Genomic_DNA"/>
</dbReference>
<gene>
    <name evidence="5" type="ORF">RJ641_028741</name>
</gene>
<reference evidence="5 6" key="1">
    <citation type="submission" date="2023-12" db="EMBL/GenBank/DDBJ databases">
        <title>A high-quality genome assembly for Dillenia turbinata (Dilleniales).</title>
        <authorList>
            <person name="Chanderbali A."/>
        </authorList>
    </citation>
    <scope>NUCLEOTIDE SEQUENCE [LARGE SCALE GENOMIC DNA]</scope>
    <source>
        <strain evidence="5">LSX21</strain>
        <tissue evidence="5">Leaf</tissue>
    </source>
</reference>
<dbReference type="CDD" id="cd04369">
    <property type="entry name" value="Bromodomain"/>
    <property type="match status" value="1"/>
</dbReference>
<feature type="compositionally biased region" description="Polar residues" evidence="3">
    <location>
        <begin position="65"/>
        <end position="75"/>
    </location>
</feature>
<evidence type="ECO:0000259" key="4">
    <source>
        <dbReference type="PROSITE" id="PS50014"/>
    </source>
</evidence>